<evidence type="ECO:0000256" key="8">
    <source>
        <dbReference type="PROSITE-ProRule" id="PRU01026"/>
    </source>
</evidence>
<evidence type="ECO:0000256" key="3">
    <source>
        <dbReference type="ARBA" id="ARBA00022603"/>
    </source>
</evidence>
<comment type="caution">
    <text evidence="10">The sequence shown here is derived from an EMBL/GenBank/DDBJ whole genome shotgun (WGS) entry which is preliminary data.</text>
</comment>
<feature type="binding site" evidence="7 8">
    <location>
        <position position="32"/>
    </location>
    <ligand>
        <name>S-adenosyl-L-methionine</name>
        <dbReference type="ChEBI" id="CHEBI:59789"/>
    </ligand>
</feature>
<feature type="domain" description="Ribosomal RNA adenine methylase transferase N-terminal" evidence="9">
    <location>
        <begin position="37"/>
        <end position="212"/>
    </location>
</feature>
<keyword evidence="3 7" id="KW-0489">Methyltransferase</keyword>
<dbReference type="FunFam" id="3.40.50.150:FF:000023">
    <property type="entry name" value="Ribosomal RNA small subunit methyltransferase A"/>
    <property type="match status" value="1"/>
</dbReference>
<dbReference type="FunFam" id="1.10.8.100:FF:000001">
    <property type="entry name" value="Ribosomal RNA small subunit methyltransferase A"/>
    <property type="match status" value="1"/>
</dbReference>
<comment type="similarity">
    <text evidence="7">Belongs to the class I-like SAM-binding methyltransferase superfamily. rRNA adenine N(6)-methyltransferase family. RsmA subfamily.</text>
</comment>
<dbReference type="EMBL" id="VULR01000008">
    <property type="protein sequence ID" value="MSS43541.1"/>
    <property type="molecule type" value="Genomic_DNA"/>
</dbReference>
<feature type="binding site" evidence="7 8">
    <location>
        <position position="78"/>
    </location>
    <ligand>
        <name>S-adenosyl-L-methionine</name>
        <dbReference type="ChEBI" id="CHEBI:59789"/>
    </ligand>
</feature>
<dbReference type="AlphaFoldDB" id="A0A844FHV3"/>
<dbReference type="OrthoDB" id="9814755at2"/>
<dbReference type="Gene3D" id="1.10.8.100">
    <property type="entry name" value="Ribosomal RNA adenine dimethylase-like, domain 2"/>
    <property type="match status" value="1"/>
</dbReference>
<feature type="binding site" evidence="7 8">
    <location>
        <position position="127"/>
    </location>
    <ligand>
        <name>S-adenosyl-L-methionine</name>
        <dbReference type="ChEBI" id="CHEBI:59789"/>
    </ligand>
</feature>
<dbReference type="Pfam" id="PF00398">
    <property type="entry name" value="RrnaAD"/>
    <property type="match status" value="1"/>
</dbReference>
<dbReference type="GO" id="GO:0052908">
    <property type="term" value="F:16S rRNA (adenine(1518)-N(6)/adenine(1519)-N(6))-dimethyltransferase activity"/>
    <property type="evidence" value="ECO:0007669"/>
    <property type="project" value="UniProtKB-EC"/>
</dbReference>
<evidence type="ECO:0000256" key="4">
    <source>
        <dbReference type="ARBA" id="ARBA00022679"/>
    </source>
</evidence>
<dbReference type="PROSITE" id="PS51689">
    <property type="entry name" value="SAM_RNA_A_N6_MT"/>
    <property type="match status" value="1"/>
</dbReference>
<keyword evidence="1 7" id="KW-0963">Cytoplasm</keyword>
<dbReference type="PANTHER" id="PTHR11727:SF7">
    <property type="entry name" value="DIMETHYLADENOSINE TRANSFERASE-RELATED"/>
    <property type="match status" value="1"/>
</dbReference>
<organism evidence="10 11">
    <name type="scientific">Anaerosalibacter bizertensis</name>
    <dbReference type="NCBI Taxonomy" id="932217"/>
    <lineage>
        <taxon>Bacteria</taxon>
        <taxon>Bacillati</taxon>
        <taxon>Bacillota</taxon>
        <taxon>Tissierellia</taxon>
        <taxon>Tissierellales</taxon>
        <taxon>Sporanaerobacteraceae</taxon>
        <taxon>Anaerosalibacter</taxon>
    </lineage>
</organism>
<keyword evidence="4 7" id="KW-0808">Transferase</keyword>
<proteinExistence type="inferred from homology"/>
<sequence>MDKKRLYSPSYVKEIIDKYNFRFSKSLGQNFLIDGNIVRKICEEGEVSKEDDILEIGPGIGTLTEELSYKANKVVAVELDKSLFPILDETLAGCNNVEIVPGDILKIDLPKLFSEKFESENIKIVANLPYYITTPIIARLLEEELDIDSILVMVQSEVAERMKASPGTKDYGSLSVFVQYYTDPEIVLSVPKTAFMPRPNVDSAVIKLKIRKEKIELKDREIFFKVVKAAFSQRRKTILNSLSSGLKTDKATIRAILEKVDIDPKLRAENLTIEDFSKISAILPPFNIY</sequence>
<gene>
    <name evidence="7 10" type="primary">rsmA</name>
    <name evidence="7" type="synonym">ksgA</name>
    <name evidence="10" type="ORF">FYJ27_07350</name>
</gene>
<keyword evidence="5 7" id="KW-0949">S-adenosyl-L-methionine</keyword>
<dbReference type="Gene3D" id="3.40.50.150">
    <property type="entry name" value="Vaccinia Virus protein VP39"/>
    <property type="match status" value="1"/>
</dbReference>
<dbReference type="PANTHER" id="PTHR11727">
    <property type="entry name" value="DIMETHYLADENOSINE TRANSFERASE"/>
    <property type="match status" value="1"/>
</dbReference>
<dbReference type="InterPro" id="IPR001737">
    <property type="entry name" value="KsgA/Erm"/>
</dbReference>
<dbReference type="NCBIfam" id="TIGR00755">
    <property type="entry name" value="ksgA"/>
    <property type="match status" value="1"/>
</dbReference>
<name>A0A844FHV3_9FIRM</name>
<keyword evidence="2 7" id="KW-0698">rRNA processing</keyword>
<evidence type="ECO:0000313" key="11">
    <source>
        <dbReference type="Proteomes" id="UP000462760"/>
    </source>
</evidence>
<comment type="function">
    <text evidence="7">Specifically dimethylates two adjacent adenosines (A1518 and A1519) in the loop of a conserved hairpin near the 3'-end of 16S rRNA in the 30S particle. May play a critical role in biogenesis of 30S subunits.</text>
</comment>
<evidence type="ECO:0000256" key="2">
    <source>
        <dbReference type="ARBA" id="ARBA00022552"/>
    </source>
</evidence>
<dbReference type="EC" id="2.1.1.182" evidence="7"/>
<evidence type="ECO:0000313" key="10">
    <source>
        <dbReference type="EMBL" id="MSS43541.1"/>
    </source>
</evidence>
<dbReference type="SMART" id="SM00650">
    <property type="entry name" value="rADc"/>
    <property type="match status" value="1"/>
</dbReference>
<evidence type="ECO:0000256" key="6">
    <source>
        <dbReference type="ARBA" id="ARBA00022884"/>
    </source>
</evidence>
<dbReference type="InterPro" id="IPR020596">
    <property type="entry name" value="rRNA_Ade_Mease_Trfase_CS"/>
</dbReference>
<protein>
    <recommendedName>
        <fullName evidence="7">Ribosomal RNA small subunit methyltransferase A</fullName>
        <ecNumber evidence="7">2.1.1.182</ecNumber>
    </recommendedName>
    <alternativeName>
        <fullName evidence="7">16S rRNA (adenine(1518)-N(6)/adenine(1519)-N(6))-dimethyltransferase</fullName>
    </alternativeName>
    <alternativeName>
        <fullName evidence="7">16S rRNA dimethyladenosine transferase</fullName>
    </alternativeName>
    <alternativeName>
        <fullName evidence="7">16S rRNA dimethylase</fullName>
    </alternativeName>
    <alternativeName>
        <fullName evidence="7">S-adenosylmethionine-6-N', N'-adenosyl(rRNA) dimethyltransferase</fullName>
    </alternativeName>
</protein>
<feature type="binding site" evidence="7 8">
    <location>
        <position position="103"/>
    </location>
    <ligand>
        <name>S-adenosyl-L-methionine</name>
        <dbReference type="ChEBI" id="CHEBI:59789"/>
    </ligand>
</feature>
<evidence type="ECO:0000259" key="9">
    <source>
        <dbReference type="SMART" id="SM00650"/>
    </source>
</evidence>
<dbReference type="PROSITE" id="PS01131">
    <property type="entry name" value="RRNA_A_DIMETH"/>
    <property type="match status" value="1"/>
</dbReference>
<dbReference type="InterPro" id="IPR011530">
    <property type="entry name" value="rRNA_adenine_dimethylase"/>
</dbReference>
<feature type="binding site" evidence="7 8">
    <location>
        <position position="57"/>
    </location>
    <ligand>
        <name>S-adenosyl-L-methionine</name>
        <dbReference type="ChEBI" id="CHEBI:59789"/>
    </ligand>
</feature>
<comment type="subcellular location">
    <subcellularLocation>
        <location evidence="7">Cytoplasm</location>
    </subcellularLocation>
</comment>
<evidence type="ECO:0000256" key="5">
    <source>
        <dbReference type="ARBA" id="ARBA00022691"/>
    </source>
</evidence>
<dbReference type="RefSeq" id="WP_154484220.1">
    <property type="nucleotide sequence ID" value="NZ_VULR01000008.1"/>
</dbReference>
<dbReference type="CDD" id="cd02440">
    <property type="entry name" value="AdoMet_MTases"/>
    <property type="match status" value="1"/>
</dbReference>
<comment type="catalytic activity">
    <reaction evidence="7">
        <text>adenosine(1518)/adenosine(1519) in 16S rRNA + 4 S-adenosyl-L-methionine = N(6)-dimethyladenosine(1518)/N(6)-dimethyladenosine(1519) in 16S rRNA + 4 S-adenosyl-L-homocysteine + 4 H(+)</text>
        <dbReference type="Rhea" id="RHEA:19609"/>
        <dbReference type="Rhea" id="RHEA-COMP:10232"/>
        <dbReference type="Rhea" id="RHEA-COMP:10233"/>
        <dbReference type="ChEBI" id="CHEBI:15378"/>
        <dbReference type="ChEBI" id="CHEBI:57856"/>
        <dbReference type="ChEBI" id="CHEBI:59789"/>
        <dbReference type="ChEBI" id="CHEBI:74411"/>
        <dbReference type="ChEBI" id="CHEBI:74493"/>
        <dbReference type="EC" id="2.1.1.182"/>
    </reaction>
</comment>
<keyword evidence="6 7" id="KW-0694">RNA-binding</keyword>
<reference evidence="10 11" key="1">
    <citation type="submission" date="2019-08" db="EMBL/GenBank/DDBJ databases">
        <title>In-depth cultivation of the pig gut microbiome towards novel bacterial diversity and tailored functional studies.</title>
        <authorList>
            <person name="Wylensek D."/>
            <person name="Hitch T.C.A."/>
            <person name="Clavel T."/>
        </authorList>
    </citation>
    <scope>NUCLEOTIDE SEQUENCE [LARGE SCALE GENOMIC DNA]</scope>
    <source>
        <strain evidence="10 11">Med78-601-WT-4W-RMD-3</strain>
    </source>
</reference>
<dbReference type="GO" id="GO:0005829">
    <property type="term" value="C:cytosol"/>
    <property type="evidence" value="ECO:0007669"/>
    <property type="project" value="TreeGrafter"/>
</dbReference>
<dbReference type="GO" id="GO:0003723">
    <property type="term" value="F:RNA binding"/>
    <property type="evidence" value="ECO:0007669"/>
    <property type="project" value="UniProtKB-UniRule"/>
</dbReference>
<feature type="binding site" evidence="7 8">
    <location>
        <position position="30"/>
    </location>
    <ligand>
        <name>S-adenosyl-L-methionine</name>
        <dbReference type="ChEBI" id="CHEBI:59789"/>
    </ligand>
</feature>
<dbReference type="Proteomes" id="UP000462760">
    <property type="component" value="Unassembled WGS sequence"/>
</dbReference>
<evidence type="ECO:0000256" key="7">
    <source>
        <dbReference type="HAMAP-Rule" id="MF_00607"/>
    </source>
</evidence>
<evidence type="ECO:0000256" key="1">
    <source>
        <dbReference type="ARBA" id="ARBA00022490"/>
    </source>
</evidence>
<dbReference type="HAMAP" id="MF_00607">
    <property type="entry name" value="16SrRNA_methyltr_A"/>
    <property type="match status" value="1"/>
</dbReference>
<dbReference type="InterPro" id="IPR020598">
    <property type="entry name" value="rRNA_Ade_methylase_Trfase_N"/>
</dbReference>
<dbReference type="SUPFAM" id="SSF53335">
    <property type="entry name" value="S-adenosyl-L-methionine-dependent methyltransferases"/>
    <property type="match status" value="1"/>
</dbReference>
<accession>A0A844FHV3</accession>
<dbReference type="InterPro" id="IPR029063">
    <property type="entry name" value="SAM-dependent_MTases_sf"/>
</dbReference>
<dbReference type="InterPro" id="IPR023165">
    <property type="entry name" value="rRNA_Ade_diMease-like_C"/>
</dbReference>